<dbReference type="SUPFAM" id="SSF51735">
    <property type="entry name" value="NAD(P)-binding Rossmann-fold domains"/>
    <property type="match status" value="1"/>
</dbReference>
<evidence type="ECO:0000256" key="6">
    <source>
        <dbReference type="ARBA" id="ARBA00047561"/>
    </source>
</evidence>
<name>A0A0M0GEU7_SPOGL</name>
<dbReference type="STRING" id="1459.AF332_16900"/>
<dbReference type="GO" id="GO:0043115">
    <property type="term" value="F:precorrin-2 dehydrogenase activity"/>
    <property type="evidence" value="ECO:0007669"/>
    <property type="project" value="UniProtKB-EC"/>
</dbReference>
<evidence type="ECO:0000313" key="8">
    <source>
        <dbReference type="EMBL" id="KON88313.1"/>
    </source>
</evidence>
<dbReference type="Gene3D" id="3.40.50.720">
    <property type="entry name" value="NAD(P)-binding Rossmann-like Domain"/>
    <property type="match status" value="1"/>
</dbReference>
<accession>A0A0M0GEU7</accession>
<keyword evidence="3" id="KW-0560">Oxidoreductase</keyword>
<comment type="caution">
    <text evidence="8">The sequence shown here is derived from an EMBL/GenBank/DDBJ whole genome shotgun (WGS) entry which is preliminary data.</text>
</comment>
<dbReference type="PATRIC" id="fig|1459.3.peg.3700"/>
<dbReference type="InterPro" id="IPR028281">
    <property type="entry name" value="Sirohaem_synthase_central"/>
</dbReference>
<evidence type="ECO:0000256" key="1">
    <source>
        <dbReference type="ARBA" id="ARBA00005010"/>
    </source>
</evidence>
<keyword evidence="5" id="KW-0627">Porphyrin biosynthesis</keyword>
<gene>
    <name evidence="8" type="ORF">AF332_16900</name>
</gene>
<organism evidence="8 9">
    <name type="scientific">Sporosarcina globispora</name>
    <name type="common">Bacillus globisporus</name>
    <dbReference type="NCBI Taxonomy" id="1459"/>
    <lineage>
        <taxon>Bacteria</taxon>
        <taxon>Bacillati</taxon>
        <taxon>Bacillota</taxon>
        <taxon>Bacilli</taxon>
        <taxon>Bacillales</taxon>
        <taxon>Caryophanaceae</taxon>
        <taxon>Sporosarcina</taxon>
    </lineage>
</organism>
<keyword evidence="9" id="KW-1185">Reference proteome</keyword>
<dbReference type="InterPro" id="IPR028161">
    <property type="entry name" value="Met8-like"/>
</dbReference>
<evidence type="ECO:0000256" key="5">
    <source>
        <dbReference type="ARBA" id="ARBA00023244"/>
    </source>
</evidence>
<dbReference type="InterPro" id="IPR006367">
    <property type="entry name" value="Sirohaem_synthase_N"/>
</dbReference>
<dbReference type="Pfam" id="PF14824">
    <property type="entry name" value="Sirohm_synth_M"/>
    <property type="match status" value="1"/>
</dbReference>
<reference evidence="9" key="1">
    <citation type="submission" date="2015-07" db="EMBL/GenBank/DDBJ databases">
        <title>Fjat-10036 dsm4.</title>
        <authorList>
            <person name="Liu B."/>
            <person name="Wang J."/>
            <person name="Zhu Y."/>
            <person name="Liu G."/>
            <person name="Chen Q."/>
            <person name="Chen Z."/>
            <person name="Lan J."/>
            <person name="Che J."/>
            <person name="Ge C."/>
            <person name="Shi H."/>
            <person name="Pan Z."/>
            <person name="Liu X."/>
        </authorList>
    </citation>
    <scope>NUCLEOTIDE SEQUENCE [LARGE SCALE GENOMIC DNA]</scope>
    <source>
        <strain evidence="9">DSM 4</strain>
    </source>
</reference>
<dbReference type="UniPathway" id="UPA00262">
    <property type="reaction ID" value="UER00222"/>
</dbReference>
<dbReference type="AlphaFoldDB" id="A0A0M0GEU7"/>
<keyword evidence="4" id="KW-0520">NAD</keyword>
<evidence type="ECO:0000313" key="9">
    <source>
        <dbReference type="Proteomes" id="UP000037109"/>
    </source>
</evidence>
<dbReference type="GO" id="GO:0004325">
    <property type="term" value="F:ferrochelatase activity"/>
    <property type="evidence" value="ECO:0007669"/>
    <property type="project" value="InterPro"/>
</dbReference>
<evidence type="ECO:0000259" key="7">
    <source>
        <dbReference type="Pfam" id="PF14824"/>
    </source>
</evidence>
<dbReference type="EMBL" id="LGUF01000007">
    <property type="protein sequence ID" value="KON88313.1"/>
    <property type="molecule type" value="Genomic_DNA"/>
</dbReference>
<dbReference type="InterPro" id="IPR036291">
    <property type="entry name" value="NAD(P)-bd_dom_sf"/>
</dbReference>
<comment type="catalytic activity">
    <reaction evidence="6">
        <text>precorrin-2 + NAD(+) = sirohydrochlorin + NADH + 2 H(+)</text>
        <dbReference type="Rhea" id="RHEA:15613"/>
        <dbReference type="ChEBI" id="CHEBI:15378"/>
        <dbReference type="ChEBI" id="CHEBI:57540"/>
        <dbReference type="ChEBI" id="CHEBI:57945"/>
        <dbReference type="ChEBI" id="CHEBI:58351"/>
        <dbReference type="ChEBI" id="CHEBI:58827"/>
        <dbReference type="EC" id="1.3.1.76"/>
    </reaction>
</comment>
<proteinExistence type="predicted"/>
<dbReference type="OrthoDB" id="9773765at2"/>
<feature type="domain" description="Siroheme synthase central" evidence="7">
    <location>
        <begin position="116"/>
        <end position="143"/>
    </location>
</feature>
<dbReference type="Proteomes" id="UP000037109">
    <property type="component" value="Unassembled WGS sequence"/>
</dbReference>
<dbReference type="PANTHER" id="PTHR35330">
    <property type="entry name" value="SIROHEME BIOSYNTHESIS PROTEIN MET8"/>
    <property type="match status" value="1"/>
</dbReference>
<comment type="pathway">
    <text evidence="1">Porphyrin-containing compound metabolism; siroheme biosynthesis; sirohydrochlorin from precorrin-2: step 1/1.</text>
</comment>
<sequence>MQPLFINLTNQKIVIAGGGRIAFRKAKTLDGEQAHITFVAPDFSEEIIEFSGQRGYKLVQREACPEDFKDAVLTILATNNREINHELAKSLDSWQFVCVVDEAGEGNVVFPAAIKRGPLQIAVTSNGASPKLTRMLKKQLEEQFDESWTGYSEFLGKCRDHIKKLSISSSKKNEQLAELLDDRYRFSQDERELKWTYLQSLT</sequence>
<dbReference type="InterPro" id="IPR042518">
    <property type="entry name" value="SirC_C"/>
</dbReference>
<dbReference type="RefSeq" id="WP_053435690.1">
    <property type="nucleotide sequence ID" value="NZ_LGUF01000007.1"/>
</dbReference>
<dbReference type="Gene3D" id="1.10.8.610">
    <property type="entry name" value="SirC, precorrin-2 dehydrogenase, C-terminal helical domain-like"/>
    <property type="match status" value="1"/>
</dbReference>
<dbReference type="Pfam" id="PF22440">
    <property type="entry name" value="SirC_C"/>
    <property type="match status" value="1"/>
</dbReference>
<dbReference type="GO" id="GO:0019354">
    <property type="term" value="P:siroheme biosynthetic process"/>
    <property type="evidence" value="ECO:0007669"/>
    <property type="project" value="UniProtKB-UniPathway"/>
</dbReference>
<dbReference type="PANTHER" id="PTHR35330:SF1">
    <property type="entry name" value="SIROHEME BIOSYNTHESIS PROTEIN MET8"/>
    <property type="match status" value="1"/>
</dbReference>
<dbReference type="Pfam" id="PF13241">
    <property type="entry name" value="NAD_binding_7"/>
    <property type="match status" value="1"/>
</dbReference>
<dbReference type="EC" id="1.3.1.76" evidence="2"/>
<protein>
    <recommendedName>
        <fullName evidence="2">precorrin-2 dehydrogenase</fullName>
        <ecNumber evidence="2">1.3.1.76</ecNumber>
    </recommendedName>
</protein>
<dbReference type="SUPFAM" id="SSF75615">
    <property type="entry name" value="Siroheme synthase middle domains-like"/>
    <property type="match status" value="1"/>
</dbReference>
<evidence type="ECO:0000256" key="3">
    <source>
        <dbReference type="ARBA" id="ARBA00023002"/>
    </source>
</evidence>
<evidence type="ECO:0000256" key="2">
    <source>
        <dbReference type="ARBA" id="ARBA00012400"/>
    </source>
</evidence>
<dbReference type="NCBIfam" id="TIGR01470">
    <property type="entry name" value="cysG_Nterm"/>
    <property type="match status" value="1"/>
</dbReference>
<evidence type="ECO:0000256" key="4">
    <source>
        <dbReference type="ARBA" id="ARBA00023027"/>
    </source>
</evidence>